<feature type="domain" description="Starch synthase catalytic" evidence="9">
    <location>
        <begin position="4"/>
        <end position="124"/>
    </location>
</feature>
<evidence type="ECO:0000256" key="3">
    <source>
        <dbReference type="ARBA" id="ARBA00010281"/>
    </source>
</evidence>
<dbReference type="Pfam" id="PF08323">
    <property type="entry name" value="Glyco_transf_5"/>
    <property type="match status" value="1"/>
</dbReference>
<dbReference type="InterPro" id="IPR013534">
    <property type="entry name" value="Starch_synth_cat_dom"/>
</dbReference>
<dbReference type="Proteomes" id="UP000034160">
    <property type="component" value="Unassembled WGS sequence"/>
</dbReference>
<reference evidence="10 11" key="1">
    <citation type="journal article" date="2015" name="Nature">
        <title>rRNA introns, odd ribosomes, and small enigmatic genomes across a large radiation of phyla.</title>
        <authorList>
            <person name="Brown C.T."/>
            <person name="Hug L.A."/>
            <person name="Thomas B.C."/>
            <person name="Sharon I."/>
            <person name="Castelle C.J."/>
            <person name="Singh A."/>
            <person name="Wilkins M.J."/>
            <person name="Williams K.H."/>
            <person name="Banfield J.F."/>
        </authorList>
    </citation>
    <scope>NUCLEOTIDE SEQUENCE [LARGE SCALE GENOMIC DNA]</scope>
</reference>
<dbReference type="Pfam" id="PF00534">
    <property type="entry name" value="Glycos_transf_1"/>
    <property type="match status" value="1"/>
</dbReference>
<dbReference type="GO" id="GO:0004373">
    <property type="term" value="F:alpha-1,4-glucan glucosyltransferase (UDP-glucose donor) activity"/>
    <property type="evidence" value="ECO:0007669"/>
    <property type="project" value="InterPro"/>
</dbReference>
<dbReference type="STRING" id="1618356.UU93_C0015G0008"/>
<name>A0A0G0Y4I4_9BACT</name>
<dbReference type="EC" id="2.4.1.21" evidence="4"/>
<dbReference type="InterPro" id="IPR011835">
    <property type="entry name" value="GS/SS"/>
</dbReference>
<keyword evidence="6" id="KW-0808">Transferase</keyword>
<organism evidence="10 11">
    <name type="scientific">Candidatus Amesbacteria bacterium GW2011_GWA2_42_12</name>
    <dbReference type="NCBI Taxonomy" id="1618356"/>
    <lineage>
        <taxon>Bacteria</taxon>
        <taxon>Candidatus Amesiibacteriota</taxon>
    </lineage>
</organism>
<comment type="catalytic activity">
    <reaction evidence="1">
        <text>[(1-&gt;4)-alpha-D-glucosyl](n) + ADP-alpha-D-glucose = [(1-&gt;4)-alpha-D-glucosyl](n+1) + ADP + H(+)</text>
        <dbReference type="Rhea" id="RHEA:18189"/>
        <dbReference type="Rhea" id="RHEA-COMP:9584"/>
        <dbReference type="Rhea" id="RHEA-COMP:9587"/>
        <dbReference type="ChEBI" id="CHEBI:15378"/>
        <dbReference type="ChEBI" id="CHEBI:15444"/>
        <dbReference type="ChEBI" id="CHEBI:57498"/>
        <dbReference type="ChEBI" id="CHEBI:456216"/>
        <dbReference type="EC" id="2.4.1.21"/>
    </reaction>
</comment>
<protein>
    <recommendedName>
        <fullName evidence="4">starch synthase</fullName>
        <ecNumber evidence="4">2.4.1.21</ecNumber>
    </recommendedName>
</protein>
<dbReference type="PANTHER" id="PTHR45825">
    <property type="entry name" value="GRANULE-BOUND STARCH SYNTHASE 1, CHLOROPLASTIC/AMYLOPLASTIC"/>
    <property type="match status" value="1"/>
</dbReference>
<evidence type="ECO:0000313" key="11">
    <source>
        <dbReference type="Proteomes" id="UP000034160"/>
    </source>
</evidence>
<evidence type="ECO:0000259" key="9">
    <source>
        <dbReference type="Pfam" id="PF08323"/>
    </source>
</evidence>
<dbReference type="GO" id="GO:0009011">
    <property type="term" value="F:alpha-1,4-glucan glucosyltransferase (ADP-glucose donor) activity"/>
    <property type="evidence" value="ECO:0007669"/>
    <property type="project" value="UniProtKB-EC"/>
</dbReference>
<proteinExistence type="inferred from homology"/>
<dbReference type="Gene3D" id="3.40.50.2000">
    <property type="entry name" value="Glycogen Phosphorylase B"/>
    <property type="match status" value="2"/>
</dbReference>
<evidence type="ECO:0000313" key="10">
    <source>
        <dbReference type="EMBL" id="KKS31669.1"/>
    </source>
</evidence>
<sequence length="369" mass="42508">MEFIRANDEWRPDVIVASDWQGGLIPNYIKTVYKDDPILSKIATVFSIHNLYFQGMFDHRFTSEMDYDDGKSDIPPIGDTRMSKMNFMRRGIRYADVINTVSPNYAREITTPEYGELLENLLQERRSHLFGILNGINYDFYNPETDPYISFKYSAKTLKERAKNKEILRQKFNLPKEDNKFILGIVSRLSEQKGLDILMEAIEPMLDNFDFELVVVGQGDSKYMSFFTELEKNHPNIKAHLSYDAILPRFMFAGADAILVPSKFEPCGLTQMEAMRYGAVPIVRKTGGLADSVEDYNPTEQAGTGFVFEKFDKYALFGTIVRAFETYKYPKLWEGIQKRAMTANFSWSASAKEYAEIFKKAIDFNSQSK</sequence>
<keyword evidence="5" id="KW-0328">Glycosyltransferase</keyword>
<evidence type="ECO:0000256" key="4">
    <source>
        <dbReference type="ARBA" id="ARBA00012588"/>
    </source>
</evidence>
<evidence type="ECO:0000259" key="8">
    <source>
        <dbReference type="Pfam" id="PF00534"/>
    </source>
</evidence>
<evidence type="ECO:0000256" key="7">
    <source>
        <dbReference type="ARBA" id="ARBA00023056"/>
    </source>
</evidence>
<feature type="domain" description="Glycosyl transferase family 1" evidence="8">
    <location>
        <begin position="169"/>
        <end position="325"/>
    </location>
</feature>
<evidence type="ECO:0000256" key="1">
    <source>
        <dbReference type="ARBA" id="ARBA00001478"/>
    </source>
</evidence>
<dbReference type="SUPFAM" id="SSF53756">
    <property type="entry name" value="UDP-Glycosyltransferase/glycogen phosphorylase"/>
    <property type="match status" value="1"/>
</dbReference>
<evidence type="ECO:0000256" key="2">
    <source>
        <dbReference type="ARBA" id="ARBA00002764"/>
    </source>
</evidence>
<comment type="similarity">
    <text evidence="3">Belongs to the glycosyltransferase 1 family. Bacterial/plant glycogen synthase subfamily.</text>
</comment>
<evidence type="ECO:0000256" key="5">
    <source>
        <dbReference type="ARBA" id="ARBA00022676"/>
    </source>
</evidence>
<dbReference type="AlphaFoldDB" id="A0A0G0Y4I4"/>
<dbReference type="CDD" id="cd03791">
    <property type="entry name" value="GT5_Glycogen_synthase_DULL1-like"/>
    <property type="match status" value="1"/>
</dbReference>
<keyword evidence="7" id="KW-0320">Glycogen biosynthesis</keyword>
<accession>A0A0G0Y4I4</accession>
<dbReference type="GO" id="GO:0005978">
    <property type="term" value="P:glycogen biosynthetic process"/>
    <property type="evidence" value="ECO:0007669"/>
    <property type="project" value="UniProtKB-KW"/>
</dbReference>
<comment type="caution">
    <text evidence="10">The sequence shown here is derived from an EMBL/GenBank/DDBJ whole genome shotgun (WGS) entry which is preliminary data.</text>
</comment>
<gene>
    <name evidence="10" type="ORF">UU93_C0015G0008</name>
</gene>
<evidence type="ECO:0000256" key="6">
    <source>
        <dbReference type="ARBA" id="ARBA00022679"/>
    </source>
</evidence>
<dbReference type="PANTHER" id="PTHR45825:SF11">
    <property type="entry name" value="ALPHA AMYLASE DOMAIN-CONTAINING PROTEIN"/>
    <property type="match status" value="1"/>
</dbReference>
<comment type="function">
    <text evidence="2">Synthesizes alpha-1,4-glucan chains using ADP-glucose.</text>
</comment>
<dbReference type="InterPro" id="IPR001296">
    <property type="entry name" value="Glyco_trans_1"/>
</dbReference>
<dbReference type="NCBIfam" id="TIGR02095">
    <property type="entry name" value="glgA"/>
    <property type="match status" value="1"/>
</dbReference>
<dbReference type="PATRIC" id="fig|1618356.3.peg.633"/>
<dbReference type="EMBL" id="LCCN01000015">
    <property type="protein sequence ID" value="KKS31669.1"/>
    <property type="molecule type" value="Genomic_DNA"/>
</dbReference>